<feature type="transmembrane region" description="Helical" evidence="1">
    <location>
        <begin position="243"/>
        <end position="264"/>
    </location>
</feature>
<evidence type="ECO:0000313" key="3">
    <source>
        <dbReference type="Proteomes" id="UP000286595"/>
    </source>
</evidence>
<evidence type="ECO:0000313" key="2">
    <source>
        <dbReference type="EMBL" id="RHG58974.1"/>
    </source>
</evidence>
<gene>
    <name evidence="2" type="ORF">DW252_12785</name>
</gene>
<sequence length="343" mass="36686">MNETMKPSCGEAYDATPVAVLAASETLTIALGMLTKSPVAAIVAGGLTGCVCSLALPSISGNILARKRDAILSWWDENLEVYKKFKAENPDREPSKRAEKREERDLAIWWLDAMRLVRTKELMREKVEALIETGSRMPDGVNLDDYETVEEYRARYVAPVSKMTSAMLSLAVGLGTAATCYVGMTGNLHSPLLFLLGGITSILVTAVGAMCDQRSRVLPFGLSIATYPLAVLTAFGHGGVGGLIGNLLCGVGIYAIFAITNHLFRITGGADAVGAGDRRLVPAIATACGFHGTVYGMGAMCIAMLANYIPRYRAKEITLKSRVPMGPFLLVWLCTGVPLGCIM</sequence>
<feature type="transmembrane region" description="Helical" evidence="1">
    <location>
        <begin position="39"/>
        <end position="59"/>
    </location>
</feature>
<keyword evidence="1" id="KW-0472">Membrane</keyword>
<name>A0A3R6DXI3_9FIRM</name>
<evidence type="ECO:0000256" key="1">
    <source>
        <dbReference type="SAM" id="Phobius"/>
    </source>
</evidence>
<keyword evidence="1" id="KW-0812">Transmembrane</keyword>
<accession>A0A3R6DXI3</accession>
<organism evidence="2 3">
    <name type="scientific">Coprococcus comes</name>
    <dbReference type="NCBI Taxonomy" id="410072"/>
    <lineage>
        <taxon>Bacteria</taxon>
        <taxon>Bacillati</taxon>
        <taxon>Bacillota</taxon>
        <taxon>Clostridia</taxon>
        <taxon>Lachnospirales</taxon>
        <taxon>Lachnospiraceae</taxon>
        <taxon>Coprococcus</taxon>
    </lineage>
</organism>
<feature type="transmembrane region" description="Helical" evidence="1">
    <location>
        <begin position="163"/>
        <end position="184"/>
    </location>
</feature>
<protein>
    <recommendedName>
        <fullName evidence="4">Prepilin type IV endopeptidase peptidase domain-containing protein</fullName>
    </recommendedName>
</protein>
<reference evidence="2 3" key="1">
    <citation type="submission" date="2018-08" db="EMBL/GenBank/DDBJ databases">
        <title>A genome reference for cultivated species of the human gut microbiota.</title>
        <authorList>
            <person name="Zou Y."/>
            <person name="Xue W."/>
            <person name="Luo G."/>
        </authorList>
    </citation>
    <scope>NUCLEOTIDE SEQUENCE [LARGE SCALE GENOMIC DNA]</scope>
    <source>
        <strain evidence="2 3">AM22-12LB</strain>
    </source>
</reference>
<dbReference type="RefSeq" id="WP_118218951.1">
    <property type="nucleotide sequence ID" value="NZ_JADNLX010000001.1"/>
</dbReference>
<dbReference type="EMBL" id="QRIM01000016">
    <property type="protein sequence ID" value="RHG58974.1"/>
    <property type="molecule type" value="Genomic_DNA"/>
</dbReference>
<feature type="transmembrane region" description="Helical" evidence="1">
    <location>
        <begin position="190"/>
        <end position="210"/>
    </location>
</feature>
<dbReference type="Proteomes" id="UP000286595">
    <property type="component" value="Unassembled WGS sequence"/>
</dbReference>
<feature type="transmembrane region" description="Helical" evidence="1">
    <location>
        <begin position="217"/>
        <end position="237"/>
    </location>
</feature>
<feature type="transmembrane region" description="Helical" evidence="1">
    <location>
        <begin position="325"/>
        <end position="342"/>
    </location>
</feature>
<feature type="transmembrane region" description="Helical" evidence="1">
    <location>
        <begin position="284"/>
        <end position="305"/>
    </location>
</feature>
<evidence type="ECO:0008006" key="4">
    <source>
        <dbReference type="Google" id="ProtNLM"/>
    </source>
</evidence>
<keyword evidence="1" id="KW-1133">Transmembrane helix</keyword>
<proteinExistence type="predicted"/>
<comment type="caution">
    <text evidence="2">The sequence shown here is derived from an EMBL/GenBank/DDBJ whole genome shotgun (WGS) entry which is preliminary data.</text>
</comment>
<dbReference type="AlphaFoldDB" id="A0A3R6DXI3"/>